<proteinExistence type="predicted"/>
<dbReference type="RefSeq" id="WP_073039430.1">
    <property type="nucleotide sequence ID" value="NZ_FQUO01000001.1"/>
</dbReference>
<dbReference type="AlphaFoldDB" id="A0A1M4TMJ5"/>
<keyword evidence="2" id="KW-1185">Reference proteome</keyword>
<evidence type="ECO:0000313" key="1">
    <source>
        <dbReference type="EMBL" id="SHE45625.1"/>
    </source>
</evidence>
<evidence type="ECO:0000313" key="2">
    <source>
        <dbReference type="Proteomes" id="UP000184368"/>
    </source>
</evidence>
<gene>
    <name evidence="1" type="ORF">SAMN05444008_101444</name>
</gene>
<dbReference type="Proteomes" id="UP000184368">
    <property type="component" value="Unassembled WGS sequence"/>
</dbReference>
<dbReference type="STRING" id="1302690.BUE76_01765"/>
<accession>A0A1M4TMJ5</accession>
<dbReference type="Gene3D" id="1.10.30.50">
    <property type="match status" value="1"/>
</dbReference>
<name>A0A1M4TMJ5_9BACT</name>
<protein>
    <recommendedName>
        <fullName evidence="3">HNH endonuclease</fullName>
    </recommendedName>
</protein>
<sequence length="337" mass="39557">MILINDIEPFEISSTYKTVSDLELDYKSKFLSGYKPVEVLIEALRKRKYRKKSTANTTEIEILNYLVKNFDAILLQQPQDLHKSILYFKNRGWQNYIHNGKKSTKFGIELLEAFGYSKKFRSQVKRGIWLAKQLNIKSCPYCNAQYTIVASGPKKKTIAKFQFDHFFAKDKYPYLSISLYNLIPSCANCNITKSKKDLNLKNHYHPYFLDFSKYFKFYLKFNPDPKKLTVSQVKSQNFEVELKPKHRASATLVEEHNSIYHVSGVFNRHNDVAEDLLMKAVIYTNHMQKAHLKIQGLFPDRITYLRYLIGNYSTPKDTLKRPLTKFIQDISEQLKLI</sequence>
<reference evidence="1 2" key="1">
    <citation type="submission" date="2016-11" db="EMBL/GenBank/DDBJ databases">
        <authorList>
            <person name="Jaros S."/>
            <person name="Januszkiewicz K."/>
            <person name="Wedrychowicz H."/>
        </authorList>
    </citation>
    <scope>NUCLEOTIDE SEQUENCE [LARGE SCALE GENOMIC DNA]</scope>
    <source>
        <strain evidence="1 2">DSM 26897</strain>
    </source>
</reference>
<dbReference type="EMBL" id="FQUO01000001">
    <property type="protein sequence ID" value="SHE45625.1"/>
    <property type="molecule type" value="Genomic_DNA"/>
</dbReference>
<evidence type="ECO:0008006" key="3">
    <source>
        <dbReference type="Google" id="ProtNLM"/>
    </source>
</evidence>
<organism evidence="1 2">
    <name type="scientific">Cnuella takakiae</name>
    <dbReference type="NCBI Taxonomy" id="1302690"/>
    <lineage>
        <taxon>Bacteria</taxon>
        <taxon>Pseudomonadati</taxon>
        <taxon>Bacteroidota</taxon>
        <taxon>Chitinophagia</taxon>
        <taxon>Chitinophagales</taxon>
        <taxon>Chitinophagaceae</taxon>
        <taxon>Cnuella</taxon>
    </lineage>
</organism>
<dbReference type="OrthoDB" id="9816185at2"/>